<name>A0ABS6HAQ6_9PROT</name>
<keyword evidence="3" id="KW-1185">Reference proteome</keyword>
<comment type="caution">
    <text evidence="2">The sequence shown here is derived from an EMBL/GenBank/DDBJ whole genome shotgun (WGS) entry which is preliminary data.</text>
</comment>
<feature type="compositionally biased region" description="Polar residues" evidence="1">
    <location>
        <begin position="10"/>
        <end position="23"/>
    </location>
</feature>
<accession>A0ABS6HAQ6</accession>
<evidence type="ECO:0000313" key="3">
    <source>
        <dbReference type="Proteomes" id="UP000689967"/>
    </source>
</evidence>
<sequence length="319" mass="35050">MASKGPQPQPETQSTAAHASSGHNDVRDAAPDFPLHLPLRQAILTWCKPDLVAAVRQEEVRLTEHQQAGLDLPLLCDVSELAVPHRDGWMAGYASHTALRGAWDRLFNDLRRKVEGGELFLEGVRLAPERGTTPEEISSSWAADMKFDLDRNTVQVGQDRFGAITVSTRPSPWQTAVETPFAQRLAAPAQSRAARVASRDAPERMTVDQVAGLSDDVILVLLEEHARRVIDTPDAKLIAPGKISLMPIILRKMLKRADDGELLNTLAAEGRFLAQWITSKVEHHHVPSERTITKVLGKEYGAAKARSNAAIQKSKTLGR</sequence>
<feature type="region of interest" description="Disordered" evidence="1">
    <location>
        <begin position="1"/>
        <end position="29"/>
    </location>
</feature>
<gene>
    <name evidence="2" type="ORF">JJQ90_11855</name>
</gene>
<evidence type="ECO:0000256" key="1">
    <source>
        <dbReference type="SAM" id="MobiDB-lite"/>
    </source>
</evidence>
<dbReference type="EMBL" id="JAERQM010000003">
    <property type="protein sequence ID" value="MBU8544405.1"/>
    <property type="molecule type" value="Genomic_DNA"/>
</dbReference>
<dbReference type="RefSeq" id="WP_216875657.1">
    <property type="nucleotide sequence ID" value="NZ_JAERQM010000003.1"/>
</dbReference>
<protein>
    <submittedName>
        <fullName evidence="2">Uncharacterized protein</fullName>
    </submittedName>
</protein>
<proteinExistence type="predicted"/>
<dbReference type="Proteomes" id="UP000689967">
    <property type="component" value="Unassembled WGS sequence"/>
</dbReference>
<reference evidence="2 3" key="1">
    <citation type="submission" date="2021-01" db="EMBL/GenBank/DDBJ databases">
        <title>Roseomonas sp. nov, a bacterium isolated from an oil production mixture in Yumen Oilfield.</title>
        <authorList>
            <person name="Wu D."/>
        </authorList>
    </citation>
    <scope>NUCLEOTIDE SEQUENCE [LARGE SCALE GENOMIC DNA]</scope>
    <source>
        <strain evidence="2 3">ROY-5-3</strain>
    </source>
</reference>
<organism evidence="2 3">
    <name type="scientific">Falsiroseomonas oleicola</name>
    <dbReference type="NCBI Taxonomy" id="2801474"/>
    <lineage>
        <taxon>Bacteria</taxon>
        <taxon>Pseudomonadati</taxon>
        <taxon>Pseudomonadota</taxon>
        <taxon>Alphaproteobacteria</taxon>
        <taxon>Acetobacterales</taxon>
        <taxon>Roseomonadaceae</taxon>
        <taxon>Falsiroseomonas</taxon>
    </lineage>
</organism>
<evidence type="ECO:0000313" key="2">
    <source>
        <dbReference type="EMBL" id="MBU8544405.1"/>
    </source>
</evidence>